<accession>W0RGY3</accession>
<reference evidence="2 3" key="1">
    <citation type="journal article" date="2014" name="Genome Announc.">
        <title>Genome Sequence and Methylome of Soil Bacterium Gemmatirosa kalamazoonensis KBS708T, a Member of the Rarely Cultivated Gemmatimonadetes Phylum.</title>
        <authorList>
            <person name="Debruyn J.M."/>
            <person name="Radosevich M."/>
            <person name="Wommack K.E."/>
            <person name="Polson S.W."/>
            <person name="Hauser L.J."/>
            <person name="Fawaz M.N."/>
            <person name="Korlach J."/>
            <person name="Tsai Y.C."/>
        </authorList>
    </citation>
    <scope>NUCLEOTIDE SEQUENCE [LARGE SCALE GENOMIC DNA]</scope>
    <source>
        <strain evidence="2 3">KBS708</strain>
    </source>
</reference>
<feature type="compositionally biased region" description="Low complexity" evidence="1">
    <location>
        <begin position="67"/>
        <end position="90"/>
    </location>
</feature>
<evidence type="ECO:0000313" key="3">
    <source>
        <dbReference type="Proteomes" id="UP000019151"/>
    </source>
</evidence>
<evidence type="ECO:0000313" key="2">
    <source>
        <dbReference type="EMBL" id="AHG90364.1"/>
    </source>
</evidence>
<keyword evidence="3" id="KW-1185">Reference proteome</keyword>
<organism evidence="2 3">
    <name type="scientific">Gemmatirosa kalamazoonensis</name>
    <dbReference type="NCBI Taxonomy" id="861299"/>
    <lineage>
        <taxon>Bacteria</taxon>
        <taxon>Pseudomonadati</taxon>
        <taxon>Gemmatimonadota</taxon>
        <taxon>Gemmatimonadia</taxon>
        <taxon>Gemmatimonadales</taxon>
        <taxon>Gemmatimonadaceae</taxon>
        <taxon>Gemmatirosa</taxon>
    </lineage>
</organism>
<name>W0RGY3_9BACT</name>
<dbReference type="OrthoDB" id="9844161at2"/>
<dbReference type="STRING" id="861299.J421_2827"/>
<dbReference type="RefSeq" id="WP_025411834.1">
    <property type="nucleotide sequence ID" value="NZ_CP007128.1"/>
</dbReference>
<protein>
    <submittedName>
        <fullName evidence="2">Uncharacterized protein</fullName>
    </submittedName>
</protein>
<dbReference type="InParanoid" id="W0RGY3"/>
<feature type="region of interest" description="Disordered" evidence="1">
    <location>
        <begin position="67"/>
        <end position="122"/>
    </location>
</feature>
<dbReference type="eggNOG" id="ENOG50344V7">
    <property type="taxonomic scope" value="Bacteria"/>
</dbReference>
<evidence type="ECO:0000256" key="1">
    <source>
        <dbReference type="SAM" id="MobiDB-lite"/>
    </source>
</evidence>
<sequence>MTGPASGGRPPFSGAQRLADDTRRRFLAAIVARVPLERLVEVHLFPPIRQGGVETGVAVVAALPEETGAAEADTPAETAESDAAGVAAEACDPTDDAAVAPTSEDGVPADEAPNEAAPLEASPVADVPVAVEPVADASDTLRVEAAAHELGGPYDTTRASDALEEDDVLPPTPARARHTVFTGRYRLTLKGPDRGKWDADVVESAVAPLVTVEAVVRGVQRRAGDTADPDRLGPDLVARILGPAPNAP</sequence>
<proteinExistence type="predicted"/>
<gene>
    <name evidence="2" type="ORF">J421_2827</name>
</gene>
<dbReference type="HOGENOM" id="CLU_1118912_0_0_0"/>
<dbReference type="EMBL" id="CP007128">
    <property type="protein sequence ID" value="AHG90364.1"/>
    <property type="molecule type" value="Genomic_DNA"/>
</dbReference>
<dbReference type="Proteomes" id="UP000019151">
    <property type="component" value="Chromosome"/>
</dbReference>
<dbReference type="AlphaFoldDB" id="W0RGY3"/>
<dbReference type="KEGG" id="gba:J421_2827"/>